<dbReference type="GO" id="GO:0008270">
    <property type="term" value="F:zinc ion binding"/>
    <property type="evidence" value="ECO:0007669"/>
    <property type="project" value="UniProtKB-KW"/>
</dbReference>
<dbReference type="Proteomes" id="UP001142055">
    <property type="component" value="Chromosome 1"/>
</dbReference>
<dbReference type="PANTHER" id="PTHR46179">
    <property type="entry name" value="ZINC FINGER PROTEIN"/>
    <property type="match status" value="1"/>
</dbReference>
<dbReference type="Pfam" id="PF00096">
    <property type="entry name" value="zf-C2H2"/>
    <property type="match status" value="3"/>
</dbReference>
<evidence type="ECO:0000256" key="9">
    <source>
        <dbReference type="PROSITE-ProRule" id="PRU00042"/>
    </source>
</evidence>
<evidence type="ECO:0000259" key="11">
    <source>
        <dbReference type="PROSITE" id="PS50157"/>
    </source>
</evidence>
<evidence type="ECO:0000256" key="3">
    <source>
        <dbReference type="ARBA" id="ARBA00022737"/>
    </source>
</evidence>
<dbReference type="InterPro" id="IPR051061">
    <property type="entry name" value="Zinc_finger_trans_reg"/>
</dbReference>
<dbReference type="PANTHER" id="PTHR46179:SF13">
    <property type="entry name" value="C2H2-TYPE DOMAIN-CONTAINING PROTEIN"/>
    <property type="match status" value="1"/>
</dbReference>
<comment type="subcellular location">
    <subcellularLocation>
        <location evidence="1">Nucleus</location>
    </subcellularLocation>
</comment>
<feature type="domain" description="C2H2-type" evidence="11">
    <location>
        <begin position="501"/>
        <end position="529"/>
    </location>
</feature>
<keyword evidence="5" id="KW-0862">Zinc</keyword>
<keyword evidence="7" id="KW-0804">Transcription</keyword>
<evidence type="ECO:0000256" key="8">
    <source>
        <dbReference type="ARBA" id="ARBA00023242"/>
    </source>
</evidence>
<comment type="caution">
    <text evidence="12">The sequence shown here is derived from an EMBL/GenBank/DDBJ whole genome shotgun (WGS) entry which is preliminary data.</text>
</comment>
<feature type="domain" description="C2H2-type" evidence="11">
    <location>
        <begin position="215"/>
        <end position="243"/>
    </location>
</feature>
<keyword evidence="13" id="KW-1185">Reference proteome</keyword>
<dbReference type="AlphaFoldDB" id="A0A9Q0MIW9"/>
<protein>
    <recommendedName>
        <fullName evidence="11">C2H2-type domain-containing protein</fullName>
    </recommendedName>
</protein>
<feature type="region of interest" description="Disordered" evidence="10">
    <location>
        <begin position="323"/>
        <end position="343"/>
    </location>
</feature>
<evidence type="ECO:0000256" key="5">
    <source>
        <dbReference type="ARBA" id="ARBA00022833"/>
    </source>
</evidence>
<dbReference type="PROSITE" id="PS00028">
    <property type="entry name" value="ZINC_FINGER_C2H2_1"/>
    <property type="match status" value="8"/>
</dbReference>
<dbReference type="Pfam" id="PF13912">
    <property type="entry name" value="zf-C2H2_6"/>
    <property type="match status" value="1"/>
</dbReference>
<dbReference type="PROSITE" id="PS50157">
    <property type="entry name" value="ZINC_FINGER_C2H2_2"/>
    <property type="match status" value="8"/>
</dbReference>
<keyword evidence="8" id="KW-0539">Nucleus</keyword>
<feature type="domain" description="C2H2-type" evidence="11">
    <location>
        <begin position="185"/>
        <end position="214"/>
    </location>
</feature>
<evidence type="ECO:0000313" key="12">
    <source>
        <dbReference type="EMBL" id="KAJ6224525.1"/>
    </source>
</evidence>
<organism evidence="12 13">
    <name type="scientific">Blomia tropicalis</name>
    <name type="common">Mite</name>
    <dbReference type="NCBI Taxonomy" id="40697"/>
    <lineage>
        <taxon>Eukaryota</taxon>
        <taxon>Metazoa</taxon>
        <taxon>Ecdysozoa</taxon>
        <taxon>Arthropoda</taxon>
        <taxon>Chelicerata</taxon>
        <taxon>Arachnida</taxon>
        <taxon>Acari</taxon>
        <taxon>Acariformes</taxon>
        <taxon>Sarcoptiformes</taxon>
        <taxon>Astigmata</taxon>
        <taxon>Glycyphagoidea</taxon>
        <taxon>Echimyopodidae</taxon>
        <taxon>Blomia</taxon>
    </lineage>
</organism>
<dbReference type="InterPro" id="IPR036236">
    <property type="entry name" value="Znf_C2H2_sf"/>
</dbReference>
<evidence type="ECO:0000256" key="10">
    <source>
        <dbReference type="SAM" id="MobiDB-lite"/>
    </source>
</evidence>
<keyword evidence="3" id="KW-0677">Repeat</keyword>
<feature type="domain" description="C2H2-type" evidence="11">
    <location>
        <begin position="413"/>
        <end position="443"/>
    </location>
</feature>
<dbReference type="Gene3D" id="3.30.160.60">
    <property type="entry name" value="Classic Zinc Finger"/>
    <property type="match status" value="6"/>
</dbReference>
<reference evidence="12" key="1">
    <citation type="submission" date="2022-12" db="EMBL/GenBank/DDBJ databases">
        <title>Genome assemblies of Blomia tropicalis.</title>
        <authorList>
            <person name="Cui Y."/>
        </authorList>
    </citation>
    <scope>NUCLEOTIDE SEQUENCE</scope>
    <source>
        <tissue evidence="12">Adult mites</tissue>
    </source>
</reference>
<keyword evidence="6" id="KW-0805">Transcription regulation</keyword>
<dbReference type="FunFam" id="3.30.160.60:FF:000624">
    <property type="entry name" value="zinc finger protein 697"/>
    <property type="match status" value="1"/>
</dbReference>
<feature type="domain" description="C2H2-type" evidence="11">
    <location>
        <begin position="592"/>
        <end position="621"/>
    </location>
</feature>
<keyword evidence="4 9" id="KW-0863">Zinc-finger</keyword>
<feature type="domain" description="C2H2-type" evidence="11">
    <location>
        <begin position="562"/>
        <end position="591"/>
    </location>
</feature>
<evidence type="ECO:0000256" key="2">
    <source>
        <dbReference type="ARBA" id="ARBA00022723"/>
    </source>
</evidence>
<keyword evidence="2" id="KW-0479">Metal-binding</keyword>
<name>A0A9Q0MIW9_BLOTA</name>
<dbReference type="SUPFAM" id="SSF57667">
    <property type="entry name" value="beta-beta-alpha zinc fingers"/>
    <property type="match status" value="4"/>
</dbReference>
<evidence type="ECO:0000256" key="7">
    <source>
        <dbReference type="ARBA" id="ARBA00023163"/>
    </source>
</evidence>
<gene>
    <name evidence="12" type="ORF">RDWZM_003070</name>
</gene>
<dbReference type="GO" id="GO:0006357">
    <property type="term" value="P:regulation of transcription by RNA polymerase II"/>
    <property type="evidence" value="ECO:0007669"/>
    <property type="project" value="TreeGrafter"/>
</dbReference>
<accession>A0A9Q0MIW9</accession>
<dbReference type="InterPro" id="IPR013087">
    <property type="entry name" value="Znf_C2H2_type"/>
</dbReference>
<proteinExistence type="predicted"/>
<evidence type="ECO:0000256" key="4">
    <source>
        <dbReference type="ARBA" id="ARBA00022771"/>
    </source>
</evidence>
<dbReference type="OMA" id="NIEHEYE"/>
<dbReference type="SMART" id="SM00355">
    <property type="entry name" value="ZnF_C2H2"/>
    <property type="match status" value="11"/>
</dbReference>
<evidence type="ECO:0000256" key="1">
    <source>
        <dbReference type="ARBA" id="ARBA00004123"/>
    </source>
</evidence>
<feature type="domain" description="C2H2-type" evidence="11">
    <location>
        <begin position="622"/>
        <end position="652"/>
    </location>
</feature>
<dbReference type="EMBL" id="JAPWDV010000001">
    <property type="protein sequence ID" value="KAJ6224525.1"/>
    <property type="molecule type" value="Genomic_DNA"/>
</dbReference>
<evidence type="ECO:0000256" key="6">
    <source>
        <dbReference type="ARBA" id="ARBA00023015"/>
    </source>
</evidence>
<evidence type="ECO:0000313" key="13">
    <source>
        <dbReference type="Proteomes" id="UP001142055"/>
    </source>
</evidence>
<sequence length="663" mass="76857">MSDEIEFISETDPNVFIEATTGQEVKSIEINLQVIKSFFVTTIALYERLVKVSCKSCVFTRYEEFICLHNTLCEFGDLFKLFNISFDPQLLNKVAEINQKESQIVHHETEAINNDDAHITLPTKTWPCLIKSCKLKYSSEEASKVHFLKNHCDKSDFFELPEDEAPVTENCVDFSQTKKNKKGQYLCEYSDCTYASSDRSNFKVHSMRHLGNKKYTCQVCSKNFFTRDPLMIHFLRLHMKEVDWSLVSSDIRTLRKTIRRLTNKKYCHFKSNDDMSDSETDFTGPVSEDNAALNNFISQAINNSSNQEDELLNLKVVEDANSNDATDNVDEDGDNDSAGPKGPVNSFNVCLNLKESDYFSDSVTLKSEGATNELNDIITKSQDQNASFKATMSLSSTKDVMVNKEIKQRTKKYKCPHKFCEQDFFTKKNLLIHLKASHDPSNPIPCLEPGCSARFKSQALLAQHQKRHRVQYKCKVCQYKTHLAALMARHNRQHAGIYLHHECSICHEKFEYLGGLTSHRRKVHNEKEPLVCDWQNCDKRFKTIIGLNKHRREYHLNMRPEIACEWPDCNSVFSNRTAMTHHMRIHTNERPYQCTWQDCGKWFRLKETLKRHIKLHQGYKPHPCPFDNCDRAFVTKRNMKIHIEKVHLKQASSPVPIDDDTLE</sequence>
<feature type="domain" description="C2H2-type" evidence="11">
    <location>
        <begin position="530"/>
        <end position="560"/>
    </location>
</feature>
<dbReference type="GO" id="GO:0005634">
    <property type="term" value="C:nucleus"/>
    <property type="evidence" value="ECO:0007669"/>
    <property type="project" value="UniProtKB-SubCell"/>
</dbReference>